<feature type="transmembrane region" description="Helical" evidence="1">
    <location>
        <begin position="58"/>
        <end position="76"/>
    </location>
</feature>
<dbReference type="RefSeq" id="WP_222578081.1">
    <property type="nucleotide sequence ID" value="NZ_JAHVHU010000001.1"/>
</dbReference>
<reference evidence="2" key="1">
    <citation type="submission" date="2021-06" db="EMBL/GenBank/DDBJ databases">
        <title>44 bacteria genomes isolated from Dapeng, Shenzhen.</title>
        <authorList>
            <person name="Zheng W."/>
            <person name="Yu S."/>
            <person name="Huang Y."/>
        </authorList>
    </citation>
    <scope>NUCLEOTIDE SEQUENCE</scope>
    <source>
        <strain evidence="2">DP5N28-2</strain>
    </source>
</reference>
<proteinExistence type="predicted"/>
<accession>A0A953HQJ1</accession>
<evidence type="ECO:0000313" key="2">
    <source>
        <dbReference type="EMBL" id="MBY5956560.1"/>
    </source>
</evidence>
<keyword evidence="3" id="KW-1185">Reference proteome</keyword>
<keyword evidence="1" id="KW-0812">Transmembrane</keyword>
<comment type="caution">
    <text evidence="2">The sequence shown here is derived from an EMBL/GenBank/DDBJ whole genome shotgun (WGS) entry which is preliminary data.</text>
</comment>
<name>A0A953HQJ1_9BACT</name>
<dbReference type="AlphaFoldDB" id="A0A953HQJ1"/>
<dbReference type="Proteomes" id="UP000753961">
    <property type="component" value="Unassembled WGS sequence"/>
</dbReference>
<keyword evidence="1" id="KW-0472">Membrane</keyword>
<dbReference type="EMBL" id="JAHVHU010000001">
    <property type="protein sequence ID" value="MBY5956560.1"/>
    <property type="molecule type" value="Genomic_DNA"/>
</dbReference>
<organism evidence="2 3">
    <name type="scientific">Membranihabitans marinus</name>
    <dbReference type="NCBI Taxonomy" id="1227546"/>
    <lineage>
        <taxon>Bacteria</taxon>
        <taxon>Pseudomonadati</taxon>
        <taxon>Bacteroidota</taxon>
        <taxon>Saprospiria</taxon>
        <taxon>Saprospirales</taxon>
        <taxon>Saprospiraceae</taxon>
        <taxon>Membranihabitans</taxon>
    </lineage>
</organism>
<gene>
    <name evidence="2" type="ORF">KUV50_00330</name>
</gene>
<evidence type="ECO:0000256" key="1">
    <source>
        <dbReference type="SAM" id="Phobius"/>
    </source>
</evidence>
<sequence length="147" mass="17175">MNQEKPMDPIPNKMTDIKSERIFDIPPNYFNQLEGQFFDSNGKYIHSAQKKRSFRSHYIWSIAATIALVVSVAWWYSTDHSGSTQTTISETDLEHYIQSNIMDFDLEMLTQSFVRELSSPDVPIETGNYQSYIQENLDDFDDLLYLQ</sequence>
<keyword evidence="1" id="KW-1133">Transmembrane helix</keyword>
<protein>
    <submittedName>
        <fullName evidence="2">Uncharacterized protein</fullName>
    </submittedName>
</protein>
<evidence type="ECO:0000313" key="3">
    <source>
        <dbReference type="Proteomes" id="UP000753961"/>
    </source>
</evidence>